<keyword evidence="2" id="KW-1185">Reference proteome</keyword>
<name>A0A182MFV4_9DIPT</name>
<proteinExistence type="predicted"/>
<reference evidence="1" key="2">
    <citation type="submission" date="2020-05" db="UniProtKB">
        <authorList>
            <consortium name="EnsemblMetazoa"/>
        </authorList>
    </citation>
    <scope>IDENTIFICATION</scope>
    <source>
        <strain evidence="1">A-37</strain>
    </source>
</reference>
<reference evidence="2" key="1">
    <citation type="submission" date="2013-09" db="EMBL/GenBank/DDBJ databases">
        <title>The Genome Sequence of Anopheles culicifacies species A.</title>
        <authorList>
            <consortium name="The Broad Institute Genomics Platform"/>
            <person name="Neafsey D.E."/>
            <person name="Besansky N."/>
            <person name="Howell P."/>
            <person name="Walton C."/>
            <person name="Young S.K."/>
            <person name="Zeng Q."/>
            <person name="Gargeya S."/>
            <person name="Fitzgerald M."/>
            <person name="Haas B."/>
            <person name="Abouelleil A."/>
            <person name="Allen A.W."/>
            <person name="Alvarado L."/>
            <person name="Arachchi H.M."/>
            <person name="Berlin A.M."/>
            <person name="Chapman S.B."/>
            <person name="Gainer-Dewar J."/>
            <person name="Goldberg J."/>
            <person name="Griggs A."/>
            <person name="Gujja S."/>
            <person name="Hansen M."/>
            <person name="Howarth C."/>
            <person name="Imamovic A."/>
            <person name="Ireland A."/>
            <person name="Larimer J."/>
            <person name="McCowan C."/>
            <person name="Murphy C."/>
            <person name="Pearson M."/>
            <person name="Poon T.W."/>
            <person name="Priest M."/>
            <person name="Roberts A."/>
            <person name="Saif S."/>
            <person name="Shea T."/>
            <person name="Sisk P."/>
            <person name="Sykes S."/>
            <person name="Wortman J."/>
            <person name="Nusbaum C."/>
            <person name="Birren B."/>
        </authorList>
    </citation>
    <scope>NUCLEOTIDE SEQUENCE [LARGE SCALE GENOMIC DNA]</scope>
    <source>
        <strain evidence="2">A-37</strain>
    </source>
</reference>
<evidence type="ECO:0000313" key="1">
    <source>
        <dbReference type="EnsemblMetazoa" id="ACUA017280-PA"/>
    </source>
</evidence>
<protein>
    <submittedName>
        <fullName evidence="1">Uncharacterized protein</fullName>
    </submittedName>
</protein>
<dbReference type="EnsemblMetazoa" id="ACUA017280-RA">
    <property type="protein sequence ID" value="ACUA017280-PA"/>
    <property type="gene ID" value="ACUA017280"/>
</dbReference>
<organism evidence="1 2">
    <name type="scientific">Anopheles culicifacies</name>
    <dbReference type="NCBI Taxonomy" id="139723"/>
    <lineage>
        <taxon>Eukaryota</taxon>
        <taxon>Metazoa</taxon>
        <taxon>Ecdysozoa</taxon>
        <taxon>Arthropoda</taxon>
        <taxon>Hexapoda</taxon>
        <taxon>Insecta</taxon>
        <taxon>Pterygota</taxon>
        <taxon>Neoptera</taxon>
        <taxon>Endopterygota</taxon>
        <taxon>Diptera</taxon>
        <taxon>Nematocera</taxon>
        <taxon>Culicoidea</taxon>
        <taxon>Culicidae</taxon>
        <taxon>Anophelinae</taxon>
        <taxon>Anopheles</taxon>
        <taxon>culicifacies species complex</taxon>
    </lineage>
</organism>
<accession>A0A182MFV4</accession>
<evidence type="ECO:0000313" key="2">
    <source>
        <dbReference type="Proteomes" id="UP000075883"/>
    </source>
</evidence>
<sequence>MWGVTLCAEEYRRVRRTMGAGSNFINCLAIGNSTQRICSYDFGLLEAIEQRQKNGSRMCPEGKRYTLASNVSGSAVERNVGRTETSRFYVTGANDFDLIAVQVRYRSGSIVTDLQVCLDWHFQSTLRSTGVRVAGNSDSFVGYFYRKTVHIAALFHRCF</sequence>
<dbReference type="Proteomes" id="UP000075883">
    <property type="component" value="Unassembled WGS sequence"/>
</dbReference>
<dbReference type="VEuPathDB" id="VectorBase:ACUA017280"/>
<dbReference type="EMBL" id="AXCM01004071">
    <property type="status" value="NOT_ANNOTATED_CDS"/>
    <property type="molecule type" value="Genomic_DNA"/>
</dbReference>
<dbReference type="AlphaFoldDB" id="A0A182MFV4"/>